<dbReference type="EMBL" id="JABAIK010000011">
    <property type="protein sequence ID" value="NLS13669.1"/>
    <property type="molecule type" value="Genomic_DNA"/>
</dbReference>
<dbReference type="AlphaFoldDB" id="A0A7X8TRY6"/>
<keyword evidence="7" id="KW-1185">Reference proteome</keyword>
<keyword evidence="2" id="KW-0805">Transcription regulation</keyword>
<dbReference type="GO" id="GO:0003677">
    <property type="term" value="F:DNA binding"/>
    <property type="evidence" value="ECO:0007669"/>
    <property type="project" value="UniProtKB-KW"/>
</dbReference>
<dbReference type="Gene3D" id="3.40.190.290">
    <property type="match status" value="1"/>
</dbReference>
<dbReference type="InterPro" id="IPR036390">
    <property type="entry name" value="WH_DNA-bd_sf"/>
</dbReference>
<dbReference type="PANTHER" id="PTHR30537:SF5">
    <property type="entry name" value="HTH-TYPE TRANSCRIPTIONAL ACTIVATOR TTDR-RELATED"/>
    <property type="match status" value="1"/>
</dbReference>
<dbReference type="SUPFAM" id="SSF46785">
    <property type="entry name" value="Winged helix' DNA-binding domain"/>
    <property type="match status" value="1"/>
</dbReference>
<evidence type="ECO:0000256" key="4">
    <source>
        <dbReference type="ARBA" id="ARBA00023163"/>
    </source>
</evidence>
<dbReference type="InterPro" id="IPR000847">
    <property type="entry name" value="LysR_HTH_N"/>
</dbReference>
<dbReference type="PROSITE" id="PS50931">
    <property type="entry name" value="HTH_LYSR"/>
    <property type="match status" value="1"/>
</dbReference>
<comment type="caution">
    <text evidence="6">The sequence shown here is derived from an EMBL/GenBank/DDBJ whole genome shotgun (WGS) entry which is preliminary data.</text>
</comment>
<dbReference type="RefSeq" id="WP_168836765.1">
    <property type="nucleotide sequence ID" value="NZ_JABAIK010000011.1"/>
</dbReference>
<evidence type="ECO:0000256" key="3">
    <source>
        <dbReference type="ARBA" id="ARBA00023125"/>
    </source>
</evidence>
<comment type="similarity">
    <text evidence="1">Belongs to the LysR transcriptional regulatory family.</text>
</comment>
<dbReference type="InterPro" id="IPR036388">
    <property type="entry name" value="WH-like_DNA-bd_sf"/>
</dbReference>
<feature type="domain" description="HTH lysR-type" evidence="5">
    <location>
        <begin position="1"/>
        <end position="58"/>
    </location>
</feature>
<proteinExistence type="inferred from homology"/>
<reference evidence="6 7" key="1">
    <citation type="submission" date="2020-04" db="EMBL/GenBank/DDBJ databases">
        <title>Vibrio sp. SM6, a novel species isolated from seawater.</title>
        <authorList>
            <person name="Wang X."/>
        </authorList>
    </citation>
    <scope>NUCLEOTIDE SEQUENCE [LARGE SCALE GENOMIC DNA]</scope>
    <source>
        <strain evidence="6 7">SM6</strain>
    </source>
</reference>
<dbReference type="Pfam" id="PF03466">
    <property type="entry name" value="LysR_substrate"/>
    <property type="match status" value="1"/>
</dbReference>
<dbReference type="InterPro" id="IPR058163">
    <property type="entry name" value="LysR-type_TF_proteobact-type"/>
</dbReference>
<dbReference type="Gene3D" id="1.10.10.10">
    <property type="entry name" value="Winged helix-like DNA-binding domain superfamily/Winged helix DNA-binding domain"/>
    <property type="match status" value="1"/>
</dbReference>
<keyword evidence="4" id="KW-0804">Transcription</keyword>
<dbReference type="GO" id="GO:0003700">
    <property type="term" value="F:DNA-binding transcription factor activity"/>
    <property type="evidence" value="ECO:0007669"/>
    <property type="project" value="InterPro"/>
</dbReference>
<name>A0A7X8TRY6_9VIBR</name>
<dbReference type="FunFam" id="1.10.10.10:FF:000001">
    <property type="entry name" value="LysR family transcriptional regulator"/>
    <property type="match status" value="1"/>
</dbReference>
<dbReference type="SUPFAM" id="SSF53850">
    <property type="entry name" value="Periplasmic binding protein-like II"/>
    <property type="match status" value="1"/>
</dbReference>
<evidence type="ECO:0000313" key="6">
    <source>
        <dbReference type="EMBL" id="NLS13669.1"/>
    </source>
</evidence>
<evidence type="ECO:0000313" key="7">
    <source>
        <dbReference type="Proteomes" id="UP000535589"/>
    </source>
</evidence>
<dbReference type="Pfam" id="PF00126">
    <property type="entry name" value="HTH_1"/>
    <property type="match status" value="1"/>
</dbReference>
<dbReference type="CDD" id="cd08422">
    <property type="entry name" value="PBP2_CrgA_like"/>
    <property type="match status" value="1"/>
</dbReference>
<evidence type="ECO:0000256" key="2">
    <source>
        <dbReference type="ARBA" id="ARBA00023015"/>
    </source>
</evidence>
<dbReference type="InterPro" id="IPR005119">
    <property type="entry name" value="LysR_subst-bd"/>
</dbReference>
<evidence type="ECO:0000259" key="5">
    <source>
        <dbReference type="PROSITE" id="PS50931"/>
    </source>
</evidence>
<gene>
    <name evidence="6" type="ORF">HGP28_12275</name>
</gene>
<accession>A0A7X8TRY6</accession>
<organism evidence="6 7">
    <name type="scientific">Vibrio agarilyticus</name>
    <dbReference type="NCBI Taxonomy" id="2726741"/>
    <lineage>
        <taxon>Bacteria</taxon>
        <taxon>Pseudomonadati</taxon>
        <taxon>Pseudomonadota</taxon>
        <taxon>Gammaproteobacteria</taxon>
        <taxon>Vibrionales</taxon>
        <taxon>Vibrionaceae</taxon>
        <taxon>Vibrio</taxon>
    </lineage>
</organism>
<evidence type="ECO:0000256" key="1">
    <source>
        <dbReference type="ARBA" id="ARBA00009437"/>
    </source>
</evidence>
<dbReference type="Proteomes" id="UP000535589">
    <property type="component" value="Unassembled WGS sequence"/>
</dbReference>
<protein>
    <submittedName>
        <fullName evidence="6">LysR family transcriptional regulator</fullName>
    </submittedName>
</protein>
<keyword evidence="3" id="KW-0238">DNA-binding</keyword>
<sequence>MDIDNIRLFLHVADQLNISRAARACGLTPAKASLRLNKMEHQLGVSLFHRSTRSVSLSSEGAQFRPFAEEILRQHRLATEQLSPGIKQCALAGTLRFAASSTFADRYIVPLLNEFFVRYPQINLELHFSDQPVNLVASGIDVALRNIKIESCNLKARKLADDERYLYAAPSYLAQFGTPMQPADLNHHHMILFANQRKRRLLNSASNQLAYFPPSNARTRMVCDNGNSMRLATLAGIGISMNSYWSVADDVEAGRLVPVLPRYQVDDNSALWLVYPNSINPSPKVRALIDYLVEKLGDRPPWQKIS</sequence>
<dbReference type="PANTHER" id="PTHR30537">
    <property type="entry name" value="HTH-TYPE TRANSCRIPTIONAL REGULATOR"/>
    <property type="match status" value="1"/>
</dbReference>